<keyword evidence="2" id="KW-0802">TPR repeat</keyword>
<comment type="caution">
    <text evidence="5">The sequence shown here is derived from an EMBL/GenBank/DDBJ whole genome shotgun (WGS) entry which is preliminary data.</text>
</comment>
<dbReference type="InterPro" id="IPR019734">
    <property type="entry name" value="TPR_rpt"/>
</dbReference>
<feature type="region of interest" description="Disordered" evidence="3">
    <location>
        <begin position="1018"/>
        <end position="1040"/>
    </location>
</feature>
<dbReference type="Pfam" id="PF09976">
    <property type="entry name" value="TPR_21"/>
    <property type="match status" value="1"/>
</dbReference>
<evidence type="ECO:0000313" key="5">
    <source>
        <dbReference type="EMBL" id="MPL81098.1"/>
    </source>
</evidence>
<protein>
    <submittedName>
        <fullName evidence="5">Lipopolysaccharide assembly protein B</fullName>
    </submittedName>
</protein>
<dbReference type="SUPFAM" id="SSF48452">
    <property type="entry name" value="TPR-like"/>
    <property type="match status" value="5"/>
</dbReference>
<proteinExistence type="predicted"/>
<evidence type="ECO:0000256" key="3">
    <source>
        <dbReference type="SAM" id="MobiDB-lite"/>
    </source>
</evidence>
<feature type="compositionally biased region" description="Polar residues" evidence="3">
    <location>
        <begin position="1022"/>
        <end position="1040"/>
    </location>
</feature>
<dbReference type="Pfam" id="PF13432">
    <property type="entry name" value="TPR_16"/>
    <property type="match status" value="1"/>
</dbReference>
<evidence type="ECO:0000259" key="4">
    <source>
        <dbReference type="Pfam" id="PF09976"/>
    </source>
</evidence>
<dbReference type="InterPro" id="IPR011990">
    <property type="entry name" value="TPR-like_helical_dom_sf"/>
</dbReference>
<evidence type="ECO:0000256" key="1">
    <source>
        <dbReference type="ARBA" id="ARBA00022737"/>
    </source>
</evidence>
<reference evidence="5" key="1">
    <citation type="submission" date="2019-08" db="EMBL/GenBank/DDBJ databases">
        <authorList>
            <person name="Kucharzyk K."/>
            <person name="Murdoch R.W."/>
            <person name="Higgins S."/>
            <person name="Loffler F."/>
        </authorList>
    </citation>
    <scope>NUCLEOTIDE SEQUENCE</scope>
</reference>
<dbReference type="SUPFAM" id="SSF81901">
    <property type="entry name" value="HCP-like"/>
    <property type="match status" value="1"/>
</dbReference>
<dbReference type="PROSITE" id="PS50005">
    <property type="entry name" value="TPR"/>
    <property type="match status" value="4"/>
</dbReference>
<dbReference type="SMART" id="SM00028">
    <property type="entry name" value="TPR"/>
    <property type="match status" value="13"/>
</dbReference>
<dbReference type="AlphaFoldDB" id="A0A644UPU4"/>
<dbReference type="InterPro" id="IPR018704">
    <property type="entry name" value="SecYEG/CpoB_TPR"/>
</dbReference>
<dbReference type="Gene3D" id="1.25.40.10">
    <property type="entry name" value="Tetratricopeptide repeat domain"/>
    <property type="match status" value="8"/>
</dbReference>
<dbReference type="Pfam" id="PF13174">
    <property type="entry name" value="TPR_6"/>
    <property type="match status" value="2"/>
</dbReference>
<name>A0A644UPU4_9ZZZZ</name>
<dbReference type="PANTHER" id="PTHR45586:SF1">
    <property type="entry name" value="LIPOPOLYSACCHARIDE ASSEMBLY PROTEIN B"/>
    <property type="match status" value="1"/>
</dbReference>
<dbReference type="PANTHER" id="PTHR45586">
    <property type="entry name" value="TPR REPEAT-CONTAINING PROTEIN PA4667"/>
    <property type="match status" value="1"/>
</dbReference>
<keyword evidence="1" id="KW-0677">Repeat</keyword>
<gene>
    <name evidence="5" type="primary">lapB_6</name>
    <name evidence="5" type="ORF">SDC9_27007</name>
</gene>
<feature type="domain" description="Ancillary SecYEG translocon subunit/Cell division coordinator CpoB TPR" evidence="4">
    <location>
        <begin position="814"/>
        <end position="991"/>
    </location>
</feature>
<accession>A0A644UPU4</accession>
<sequence length="1040" mass="119640">MNRKLFALILLTNMLSFGLMAQKTEVIKEPVRVLSDAKTLFNQQKYAAAYQLYVNYIDLNRQNRDANLSEAYFYKAISAANLENNDADKQIREFLSLFPNDAKKNDAYFNLANFYQKQNNYKEAIITYQEIEFGSLTKEQKQEYNYKIGYCYFNLGDYENAKTNFAAVKDTRSKYSSPSTYYNAHILYTEKKYDVALKEFKSLQKDNNFKGIVPYYISQIYYIQGNYQELVKQAPELSRLSSSKRTGETNRMLGEAYCKLERYDEAVEYLEKGVKDNEASTVEENYLLGYALNKSGKHNEAIPYLLKATINKDSLSQNAIYNLGYSYLNIGDKISARSSFQEAYNLDFDPNITEDALLNFAKLSYELPNPFNETIQSFQLYYDKYPKSTKINEVKEYLAQLYASSKNYQHALKLIEELPKRSKAINEAYQRVALNRGIEIFNEGNYKGAIEMFNKSLSNPIDDNLTAAAYYLRGESSYRLGNYEGSIRELNSFYKTPNSKKSIYYSKANYSMAYNYFKQKRYSKAREYFTLFLNASKNEHPKLVSDAHNRVGDCYFTERDFQNAVKEYDYVIKADLIDVDYASYQKSLSVGAMGDTEQKSRILQKSIASYPNSSYKASMIFELANSYLVLEQNEKALQTYEKVVKEHPQSIHAKSAISKIGMLYYKEGKDDLALKTLDKLVKTYPTTEESQAGMKSIRTIYVNQNKVDEYYDYVKTIPNADFTVNEEDSVTYEAAENVYMKGDCQGAVKGFKTYLDKFPVGYFAVNAHYYLADCLKKANEKEEALKSYMFICSSPKGVFSEKSLLYAAEISFATEKYKQANELYKRLEKESEVNSHKSIAELGIMRTDFYLSNYALAIEAAKKVLANTKNTNSINEEATMIFAKSSYTLGDTATALKEFEKLKKSKNGEYSGEANYIFFERAFNNKKYDETEKLILKYSANPTSEFWLAKSIVLLGDVYSKKGKNTLAKQTYQSIVDNYEGELVEVSRKKIEEILNAENAEKEKQEKKIEKKKDEVDEVIIGNSTGNNNSLPSPSENKVQ</sequence>
<dbReference type="InterPro" id="IPR051012">
    <property type="entry name" value="CellSynth/LPSAsmb/PSIAsmb"/>
</dbReference>
<organism evidence="5">
    <name type="scientific">bioreactor metagenome</name>
    <dbReference type="NCBI Taxonomy" id="1076179"/>
    <lineage>
        <taxon>unclassified sequences</taxon>
        <taxon>metagenomes</taxon>
        <taxon>ecological metagenomes</taxon>
    </lineage>
</organism>
<dbReference type="Pfam" id="PF13181">
    <property type="entry name" value="TPR_8"/>
    <property type="match status" value="3"/>
</dbReference>
<evidence type="ECO:0000256" key="2">
    <source>
        <dbReference type="ARBA" id="ARBA00022803"/>
    </source>
</evidence>
<dbReference type="EMBL" id="VSSQ01000145">
    <property type="protein sequence ID" value="MPL81098.1"/>
    <property type="molecule type" value="Genomic_DNA"/>
</dbReference>